<dbReference type="PANTHER" id="PTHR19375">
    <property type="entry name" value="HEAT SHOCK PROTEIN 70KDA"/>
    <property type="match status" value="1"/>
</dbReference>
<dbReference type="OrthoDB" id="10262720at2759"/>
<dbReference type="STRING" id="5722.A2DZ76"/>
<gene>
    <name evidence="5" type="ORF">TVAG_026730</name>
</gene>
<keyword evidence="2 3" id="KW-0067">ATP-binding</keyword>
<dbReference type="Gene3D" id="3.90.640.10">
    <property type="entry name" value="Actin, Chain A, domain 4"/>
    <property type="match status" value="1"/>
</dbReference>
<proteinExistence type="inferred from homology"/>
<evidence type="ECO:0000256" key="1">
    <source>
        <dbReference type="ARBA" id="ARBA00022741"/>
    </source>
</evidence>
<comment type="similarity">
    <text evidence="3">Belongs to the heat shock protein 70 family.</text>
</comment>
<dbReference type="AlphaFoldDB" id="A2DZ76"/>
<dbReference type="InterPro" id="IPR018181">
    <property type="entry name" value="Heat_shock_70_CS"/>
</dbReference>
<dbReference type="GO" id="GO:0005524">
    <property type="term" value="F:ATP binding"/>
    <property type="evidence" value="ECO:0007669"/>
    <property type="project" value="UniProtKB-KW"/>
</dbReference>
<dbReference type="GO" id="GO:0140662">
    <property type="term" value="F:ATP-dependent protein folding chaperone"/>
    <property type="evidence" value="ECO:0007669"/>
    <property type="project" value="InterPro"/>
</dbReference>
<protein>
    <submittedName>
        <fullName evidence="5">DnaK protein</fullName>
    </submittedName>
</protein>
<feature type="region of interest" description="Disordered" evidence="4">
    <location>
        <begin position="399"/>
        <end position="425"/>
    </location>
</feature>
<keyword evidence="6" id="KW-1185">Reference proteome</keyword>
<dbReference type="VEuPathDB" id="TrichDB:TVAG_026730"/>
<dbReference type="eggNOG" id="KOG0100">
    <property type="taxonomic scope" value="Eukaryota"/>
</dbReference>
<dbReference type="GO" id="GO:0031072">
    <property type="term" value="F:heat shock protein binding"/>
    <property type="evidence" value="ECO:0000318"/>
    <property type="project" value="GO_Central"/>
</dbReference>
<reference evidence="5" key="2">
    <citation type="journal article" date="2007" name="Science">
        <title>Draft genome sequence of the sexually transmitted pathogen Trichomonas vaginalis.</title>
        <authorList>
            <person name="Carlton J.M."/>
            <person name="Hirt R.P."/>
            <person name="Silva J.C."/>
            <person name="Delcher A.L."/>
            <person name="Schatz M."/>
            <person name="Zhao Q."/>
            <person name="Wortman J.R."/>
            <person name="Bidwell S.L."/>
            <person name="Alsmark U.C.M."/>
            <person name="Besteiro S."/>
            <person name="Sicheritz-Ponten T."/>
            <person name="Noel C.J."/>
            <person name="Dacks J.B."/>
            <person name="Foster P.G."/>
            <person name="Simillion C."/>
            <person name="Van de Peer Y."/>
            <person name="Miranda-Saavedra D."/>
            <person name="Barton G.J."/>
            <person name="Westrop G.D."/>
            <person name="Mueller S."/>
            <person name="Dessi D."/>
            <person name="Fiori P.L."/>
            <person name="Ren Q."/>
            <person name="Paulsen I."/>
            <person name="Zhang H."/>
            <person name="Bastida-Corcuera F.D."/>
            <person name="Simoes-Barbosa A."/>
            <person name="Brown M.T."/>
            <person name="Hayes R.D."/>
            <person name="Mukherjee M."/>
            <person name="Okumura C.Y."/>
            <person name="Schneider R."/>
            <person name="Smith A.J."/>
            <person name="Vanacova S."/>
            <person name="Villalvazo M."/>
            <person name="Haas B.J."/>
            <person name="Pertea M."/>
            <person name="Feldblyum T.V."/>
            <person name="Utterback T.R."/>
            <person name="Shu C.L."/>
            <person name="Osoegawa K."/>
            <person name="de Jong P.J."/>
            <person name="Hrdy I."/>
            <person name="Horvathova L."/>
            <person name="Zubacova Z."/>
            <person name="Dolezal P."/>
            <person name="Malik S.B."/>
            <person name="Logsdon J.M. Jr."/>
            <person name="Henze K."/>
            <person name="Gupta A."/>
            <person name="Wang C.C."/>
            <person name="Dunne R.L."/>
            <person name="Upcroft J.A."/>
            <person name="Upcroft P."/>
            <person name="White O."/>
            <person name="Salzberg S.L."/>
            <person name="Tang P."/>
            <person name="Chiu C.-H."/>
            <person name="Lee Y.-S."/>
            <person name="Embley T.M."/>
            <person name="Coombs G.H."/>
            <person name="Mottram J.C."/>
            <person name="Tachezy J."/>
            <person name="Fraser-Liggett C.M."/>
            <person name="Johnson P.J."/>
        </authorList>
    </citation>
    <scope>NUCLEOTIDE SEQUENCE [LARGE SCALE GENOMIC DNA]</scope>
    <source>
        <strain evidence="5">G3</strain>
    </source>
</reference>
<dbReference type="EMBL" id="DS113272">
    <property type="protein sequence ID" value="EAY14352.1"/>
    <property type="molecule type" value="Genomic_DNA"/>
</dbReference>
<dbReference type="PROSITE" id="PS00329">
    <property type="entry name" value="HSP70_2"/>
    <property type="match status" value="1"/>
</dbReference>
<evidence type="ECO:0000313" key="6">
    <source>
        <dbReference type="Proteomes" id="UP000001542"/>
    </source>
</evidence>
<dbReference type="KEGG" id="tva:4772340"/>
<reference evidence="5" key="1">
    <citation type="submission" date="2006-10" db="EMBL/GenBank/DDBJ databases">
        <authorList>
            <person name="Amadeo P."/>
            <person name="Zhao Q."/>
            <person name="Wortman J."/>
            <person name="Fraser-Liggett C."/>
            <person name="Carlton J."/>
        </authorList>
    </citation>
    <scope>NUCLEOTIDE SEQUENCE</scope>
    <source>
        <strain evidence="5">G3</strain>
    </source>
</reference>
<dbReference type="Gene3D" id="2.60.34.10">
    <property type="entry name" value="Substrate Binding Domain Of DNAk, Chain A, domain 1"/>
    <property type="match status" value="1"/>
</dbReference>
<evidence type="ECO:0000256" key="4">
    <source>
        <dbReference type="SAM" id="MobiDB-lite"/>
    </source>
</evidence>
<evidence type="ECO:0000313" key="5">
    <source>
        <dbReference type="EMBL" id="EAY14352.1"/>
    </source>
</evidence>
<keyword evidence="1 3" id="KW-0547">Nucleotide-binding</keyword>
<dbReference type="GO" id="GO:0005737">
    <property type="term" value="C:cytoplasm"/>
    <property type="evidence" value="ECO:0000318"/>
    <property type="project" value="GO_Central"/>
</dbReference>
<accession>A2DZ76</accession>
<dbReference type="GO" id="GO:0044183">
    <property type="term" value="F:protein folding chaperone"/>
    <property type="evidence" value="ECO:0000318"/>
    <property type="project" value="GO_Central"/>
</dbReference>
<dbReference type="GO" id="GO:0016887">
    <property type="term" value="F:ATP hydrolysis activity"/>
    <property type="evidence" value="ECO:0000318"/>
    <property type="project" value="GO_Central"/>
</dbReference>
<dbReference type="InterPro" id="IPR013126">
    <property type="entry name" value="Hsp_70_fam"/>
</dbReference>
<dbReference type="SUPFAM" id="SSF100920">
    <property type="entry name" value="Heat shock protein 70kD (HSP70), peptide-binding domain"/>
    <property type="match status" value="1"/>
</dbReference>
<dbReference type="VEuPathDB" id="TrichDB:TVAGG3_0505280"/>
<dbReference type="PRINTS" id="PR00301">
    <property type="entry name" value="HEATSHOCK70"/>
</dbReference>
<feature type="compositionally biased region" description="Low complexity" evidence="4">
    <location>
        <begin position="406"/>
        <end position="416"/>
    </location>
</feature>
<dbReference type="SUPFAM" id="SSF53067">
    <property type="entry name" value="Actin-like ATPase domain"/>
    <property type="match status" value="2"/>
</dbReference>
<dbReference type="Proteomes" id="UP000001542">
    <property type="component" value="Unassembled WGS sequence"/>
</dbReference>
<dbReference type="RefSeq" id="XP_001326575.1">
    <property type="nucleotide sequence ID" value="XM_001326540.1"/>
</dbReference>
<dbReference type="GO" id="GO:0042026">
    <property type="term" value="P:protein refolding"/>
    <property type="evidence" value="ECO:0000318"/>
    <property type="project" value="GO_Central"/>
</dbReference>
<dbReference type="Gene3D" id="3.30.420.40">
    <property type="match status" value="2"/>
</dbReference>
<evidence type="ECO:0000256" key="2">
    <source>
        <dbReference type="ARBA" id="ARBA00022840"/>
    </source>
</evidence>
<evidence type="ECO:0000256" key="3">
    <source>
        <dbReference type="RuleBase" id="RU003322"/>
    </source>
</evidence>
<sequence>MAKKSGVAIDFGTTNSCIAIALHTGQDTMPILIDGNNYVPTNLTFVDEGPPIACFDTSSLVYTPGNSLHNIKRIIGKRLDDPDIQRRKDNWDFTLVKDERGMAAFQVNDNGKKVIVKPEEAASKIFTKLLQVFNSTQLPEDRTNKVVLTIPVAFNVEQCERIKTAAKVAGLDIIATIYEPTAAAISSGMMTDKDKKLMIFDFGGGTLDVTIMQIKKKDQNESFFETIAESGDPDLGGELIDEILMKHYEKVLKDNGVDIRSGGEAVVKKNISLLKKSCRKLKENLSFITTDHLNWPGYTIDEKKTKIRRAKLEEMLDDNGISERIKNTVKNCLTLAKYKAENIDHVICVGGSSAIPYVREILGEIFDNRRILYSPNPEEAIAKGAAIYSRAILNGGVRDIDGTSDPKPASSSSASKPPAPSAHPDVPTIEIATTCALNYSLGYIDAYGDFDEIFEKGAKIPAKRTVNAQSANQYQPNMITKVCYINDDNSPPIQLTQYTVDFEGRRGDKVTETWSLDAGGNLTIQSVLIVSGTSVSNKVSVSNLYFTTQEINQMTENASRYRESLEANGRIDQLEKTLDTEIIAARKMCKGKPSVLRDLNKEIDPIVDWIDEGRKGRTEQDYDKQLKKLRQIVQRFRSSLY</sequence>
<organism evidence="5 6">
    <name type="scientific">Trichomonas vaginalis (strain ATCC PRA-98 / G3)</name>
    <dbReference type="NCBI Taxonomy" id="412133"/>
    <lineage>
        <taxon>Eukaryota</taxon>
        <taxon>Metamonada</taxon>
        <taxon>Parabasalia</taxon>
        <taxon>Trichomonadida</taxon>
        <taxon>Trichomonadidae</taxon>
        <taxon>Trichomonas</taxon>
    </lineage>
</organism>
<dbReference type="Pfam" id="PF00012">
    <property type="entry name" value="HSP70"/>
    <property type="match status" value="2"/>
</dbReference>
<dbReference type="InterPro" id="IPR043129">
    <property type="entry name" value="ATPase_NBD"/>
</dbReference>
<dbReference type="SMR" id="A2DZ76"/>
<dbReference type="InterPro" id="IPR029047">
    <property type="entry name" value="HSP70_peptide-bd_sf"/>
</dbReference>
<dbReference type="InParanoid" id="A2DZ76"/>
<name>A2DZ76_TRIV3</name>